<gene>
    <name evidence="2" type="ORF">SAMN03084138_03468</name>
</gene>
<dbReference type="GeneID" id="35874259"/>
<organism evidence="2 3">
    <name type="scientific">Enterovibrio norvegicus DSM 15893</name>
    <dbReference type="NCBI Taxonomy" id="1121869"/>
    <lineage>
        <taxon>Bacteria</taxon>
        <taxon>Pseudomonadati</taxon>
        <taxon>Pseudomonadota</taxon>
        <taxon>Gammaproteobacteria</taxon>
        <taxon>Vibrionales</taxon>
        <taxon>Vibrionaceae</taxon>
        <taxon>Enterovibrio</taxon>
    </lineage>
</organism>
<evidence type="ECO:0008006" key="4">
    <source>
        <dbReference type="Google" id="ProtNLM"/>
    </source>
</evidence>
<protein>
    <recommendedName>
        <fullName evidence="4">Ectoine hydroxylase-related dioxygenase, phytanoyl-CoA dioxygenase (PhyH) family</fullName>
    </recommendedName>
</protein>
<dbReference type="Gene3D" id="2.60.120.330">
    <property type="entry name" value="B-lactam Antibiotic, Isopenicillin N Synthase, Chain"/>
    <property type="match status" value="1"/>
</dbReference>
<evidence type="ECO:0000313" key="2">
    <source>
        <dbReference type="EMBL" id="SFP90380.1"/>
    </source>
</evidence>
<dbReference type="SUPFAM" id="SSF51197">
    <property type="entry name" value="Clavaminate synthase-like"/>
    <property type="match status" value="1"/>
</dbReference>
<dbReference type="InterPro" id="IPR027443">
    <property type="entry name" value="IPNS-like_sf"/>
</dbReference>
<dbReference type="PANTHER" id="PTHR30613">
    <property type="entry name" value="UNCHARACTERIZED PROTEIN YBIU-RELATED"/>
    <property type="match status" value="1"/>
</dbReference>
<feature type="region of interest" description="Disordered" evidence="1">
    <location>
        <begin position="394"/>
        <end position="413"/>
    </location>
</feature>
<dbReference type="STRING" id="1121869.SAMN03084138_03468"/>
<dbReference type="InterPro" id="IPR010856">
    <property type="entry name" value="Gig2-like"/>
</dbReference>
<accession>A0A1I5U517</accession>
<dbReference type="Pfam" id="PF07350">
    <property type="entry name" value="Gig2-like"/>
    <property type="match status" value="1"/>
</dbReference>
<name>A0A1I5U517_9GAMM</name>
<dbReference type="EMBL" id="FOWR01000029">
    <property type="protein sequence ID" value="SFP90380.1"/>
    <property type="molecule type" value="Genomic_DNA"/>
</dbReference>
<dbReference type="Proteomes" id="UP000182692">
    <property type="component" value="Unassembled WGS sequence"/>
</dbReference>
<evidence type="ECO:0000313" key="3">
    <source>
        <dbReference type="Proteomes" id="UP000182692"/>
    </source>
</evidence>
<dbReference type="OrthoDB" id="5620327at2"/>
<dbReference type="RefSeq" id="WP_074927928.1">
    <property type="nucleotide sequence ID" value="NZ_FOWR01000029.1"/>
</dbReference>
<sequence length="413" mass="47011">MALSTENLSQQILEFKAALKQQSPDYKARFESVTDAMKAEIARIKQEESEGSAIPQFEYSDIAASGFNDEQRARVHRAGCCIVHNALPRDEVSAHNENLSKYIIDNGYYDHKSTVEDNYFSQLKSDKPQIFGIYWSQAQVWARQHQNMATLRRHLNHLWQWQDPRSGKAYFNPDLESSYADRVRRREPGDATLGLSPHVDSGSIERWIEPHYRDVYHEVFHGDWTKYQAFDGRSRVDVEEFPSPAVCSVFRTFQGWVALTQQGKGDGTLQTVPSTLAMPFMLLRAIQDDVEEEDLCGAAPGRALTVYKEWHPLLLEGLVSIPKMQPGDTVWWHPDTIHAVEDKHNGDGYSNVLFIGAAPDCEKNRAFLAKQRPTFLNGDSCPDFAAENHERNYEGRATEADLSPLGRQQMGFE</sequence>
<dbReference type="AlphaFoldDB" id="A0A1I5U517"/>
<dbReference type="PANTHER" id="PTHR30613:SF1">
    <property type="entry name" value="DUF1479 DOMAIN PROTEIN (AFU_ORTHOLOGUE AFUA_5G09280)"/>
    <property type="match status" value="1"/>
</dbReference>
<proteinExistence type="predicted"/>
<evidence type="ECO:0000256" key="1">
    <source>
        <dbReference type="SAM" id="MobiDB-lite"/>
    </source>
</evidence>
<reference evidence="2 3" key="1">
    <citation type="submission" date="2016-10" db="EMBL/GenBank/DDBJ databases">
        <authorList>
            <person name="de Groot N.N."/>
        </authorList>
    </citation>
    <scope>NUCLEOTIDE SEQUENCE [LARGE SCALE GENOMIC DNA]</scope>
    <source>
        <strain evidence="2 3">DSM 15893</strain>
    </source>
</reference>